<name>A0AA90H0R8_9ACTN</name>
<sequence>MTTSEGTEESADELVREAMQLQLAGAQRTADHAAGRPWPPERDREYFQWYVEHADRMEAIAPGALDPRAVASVRAELAKLE</sequence>
<evidence type="ECO:0000313" key="1">
    <source>
        <dbReference type="EMBL" id="MDI5961270.1"/>
    </source>
</evidence>
<reference evidence="2 3" key="1">
    <citation type="submission" date="2023-05" db="EMBL/GenBank/DDBJ databases">
        <title>Streptantibioticus silvisoli sp. nov., acidotolerant actinomycetes 1 from pine litter.</title>
        <authorList>
            <person name="Swiecimska M."/>
            <person name="Golinska P."/>
            <person name="Sangal V."/>
            <person name="Wachnowicz B."/>
            <person name="Goodfellow M."/>
        </authorList>
    </citation>
    <scope>NUCLEOTIDE SEQUENCE</scope>
    <source>
        <strain evidence="2">SL13</strain>
        <strain evidence="1 3">SL54</strain>
    </source>
</reference>
<proteinExistence type="predicted"/>
<keyword evidence="3" id="KW-1185">Reference proteome</keyword>
<gene>
    <name evidence="1" type="ORF">POF43_000770</name>
    <name evidence="2" type="ORF">POF50_005940</name>
</gene>
<dbReference type="EMBL" id="JABXJJ020000006">
    <property type="protein sequence ID" value="MDI5968888.1"/>
    <property type="molecule type" value="Genomic_DNA"/>
</dbReference>
<dbReference type="Proteomes" id="UP001156398">
    <property type="component" value="Unassembled WGS sequence"/>
</dbReference>
<evidence type="ECO:0000313" key="2">
    <source>
        <dbReference type="EMBL" id="MDI5968888.1"/>
    </source>
</evidence>
<accession>A0AA90H0R8</accession>
<dbReference type="RefSeq" id="WP_271312853.1">
    <property type="nucleotide sequence ID" value="NZ_JAAGKO020000001.1"/>
</dbReference>
<organism evidence="2">
    <name type="scientific">Streptantibioticus silvisoli</name>
    <dbReference type="NCBI Taxonomy" id="2705255"/>
    <lineage>
        <taxon>Bacteria</taxon>
        <taxon>Bacillati</taxon>
        <taxon>Actinomycetota</taxon>
        <taxon>Actinomycetes</taxon>
        <taxon>Kitasatosporales</taxon>
        <taxon>Streptomycetaceae</taxon>
        <taxon>Streptantibioticus</taxon>
    </lineage>
</organism>
<comment type="caution">
    <text evidence="2">The sequence shown here is derived from an EMBL/GenBank/DDBJ whole genome shotgun (WGS) entry which is preliminary data.</text>
</comment>
<protein>
    <submittedName>
        <fullName evidence="2">Uncharacterized protein</fullName>
    </submittedName>
</protein>
<evidence type="ECO:0000313" key="3">
    <source>
        <dbReference type="Proteomes" id="UP001156398"/>
    </source>
</evidence>
<dbReference type="AlphaFoldDB" id="A0AA90H0R8"/>
<dbReference type="EMBL" id="JAAGKO020000001">
    <property type="protein sequence ID" value="MDI5961270.1"/>
    <property type="molecule type" value="Genomic_DNA"/>
</dbReference>